<keyword evidence="2" id="KW-1185">Reference proteome</keyword>
<dbReference type="OrthoDB" id="5561659at2759"/>
<accession>A0A0C3K7V1</accession>
<proteinExistence type="predicted"/>
<name>A0A0C3K7V1_9AGAM</name>
<dbReference type="AlphaFoldDB" id="A0A0C3K7V1"/>
<gene>
    <name evidence="1" type="ORF">M407DRAFT_32834</name>
</gene>
<reference evidence="2" key="2">
    <citation type="submission" date="2015-01" db="EMBL/GenBank/DDBJ databases">
        <title>Evolutionary Origins and Diversification of the Mycorrhizal Mutualists.</title>
        <authorList>
            <consortium name="DOE Joint Genome Institute"/>
            <consortium name="Mycorrhizal Genomics Consortium"/>
            <person name="Kohler A."/>
            <person name="Kuo A."/>
            <person name="Nagy L.G."/>
            <person name="Floudas D."/>
            <person name="Copeland A."/>
            <person name="Barry K.W."/>
            <person name="Cichocki N."/>
            <person name="Veneault-Fourrey C."/>
            <person name="LaButti K."/>
            <person name="Lindquist E.A."/>
            <person name="Lipzen A."/>
            <person name="Lundell T."/>
            <person name="Morin E."/>
            <person name="Murat C."/>
            <person name="Riley R."/>
            <person name="Ohm R."/>
            <person name="Sun H."/>
            <person name="Tunlid A."/>
            <person name="Henrissat B."/>
            <person name="Grigoriev I.V."/>
            <person name="Hibbett D.S."/>
            <person name="Martin F."/>
        </authorList>
    </citation>
    <scope>NUCLEOTIDE SEQUENCE [LARGE SCALE GENOMIC DNA]</scope>
    <source>
        <strain evidence="2">MUT 4182</strain>
    </source>
</reference>
<dbReference type="Proteomes" id="UP000054248">
    <property type="component" value="Unassembled WGS sequence"/>
</dbReference>
<dbReference type="HOGENOM" id="CLU_1511705_0_0_1"/>
<protein>
    <submittedName>
        <fullName evidence="1">Uncharacterized protein</fullName>
    </submittedName>
</protein>
<sequence length="178" mass="20500">MAPLTTLPQQAHPQSRVSSNRSIAYPSHCKFFTNSWTWRYEEVLRAHRAIIIAQIQVDRDKYVVYTSLPNPYIWKEIFTMDGAATRFHAYERFERCSEVDQNEVAYLSPKYMGLAAWSAHQQRLLEGMSCGKLPFGLHNFCLPELKALVGLFMRPNRIVPNTEHARGRRGRPSSTLTG</sequence>
<reference evidence="1 2" key="1">
    <citation type="submission" date="2014-04" db="EMBL/GenBank/DDBJ databases">
        <authorList>
            <consortium name="DOE Joint Genome Institute"/>
            <person name="Kuo A."/>
            <person name="Girlanda M."/>
            <person name="Perotto S."/>
            <person name="Kohler A."/>
            <person name="Nagy L.G."/>
            <person name="Floudas D."/>
            <person name="Copeland A."/>
            <person name="Barry K.W."/>
            <person name="Cichocki N."/>
            <person name="Veneault-Fourrey C."/>
            <person name="LaButti K."/>
            <person name="Lindquist E.A."/>
            <person name="Lipzen A."/>
            <person name="Lundell T."/>
            <person name="Morin E."/>
            <person name="Murat C."/>
            <person name="Sun H."/>
            <person name="Tunlid A."/>
            <person name="Henrissat B."/>
            <person name="Grigoriev I.V."/>
            <person name="Hibbett D.S."/>
            <person name="Martin F."/>
            <person name="Nordberg H.P."/>
            <person name="Cantor M.N."/>
            <person name="Hua S.X."/>
        </authorList>
    </citation>
    <scope>NUCLEOTIDE SEQUENCE [LARGE SCALE GENOMIC DNA]</scope>
    <source>
        <strain evidence="1 2">MUT 4182</strain>
    </source>
</reference>
<dbReference type="STRING" id="1051891.A0A0C3K7V1"/>
<evidence type="ECO:0000313" key="1">
    <source>
        <dbReference type="EMBL" id="KIO17493.1"/>
    </source>
</evidence>
<organism evidence="1 2">
    <name type="scientific">Tulasnella calospora MUT 4182</name>
    <dbReference type="NCBI Taxonomy" id="1051891"/>
    <lineage>
        <taxon>Eukaryota</taxon>
        <taxon>Fungi</taxon>
        <taxon>Dikarya</taxon>
        <taxon>Basidiomycota</taxon>
        <taxon>Agaricomycotina</taxon>
        <taxon>Agaricomycetes</taxon>
        <taxon>Cantharellales</taxon>
        <taxon>Tulasnellaceae</taxon>
        <taxon>Tulasnella</taxon>
    </lineage>
</organism>
<evidence type="ECO:0000313" key="2">
    <source>
        <dbReference type="Proteomes" id="UP000054248"/>
    </source>
</evidence>
<dbReference type="EMBL" id="KN823377">
    <property type="protein sequence ID" value="KIO17493.1"/>
    <property type="molecule type" value="Genomic_DNA"/>
</dbReference>